<comment type="similarity">
    <text evidence="3">Belongs to the methyl-accepting chemotaxis (MCP) protein family.</text>
</comment>
<dbReference type="InterPro" id="IPR047347">
    <property type="entry name" value="YvaQ-like_sensor"/>
</dbReference>
<dbReference type="GO" id="GO:0004888">
    <property type="term" value="F:transmembrane signaling receptor activity"/>
    <property type="evidence" value="ECO:0007669"/>
    <property type="project" value="InterPro"/>
</dbReference>
<dbReference type="GO" id="GO:0006935">
    <property type="term" value="P:chemotaxis"/>
    <property type="evidence" value="ECO:0007669"/>
    <property type="project" value="InterPro"/>
</dbReference>
<dbReference type="InterPro" id="IPR004089">
    <property type="entry name" value="MCPsignal_dom"/>
</dbReference>
<dbReference type="EMBL" id="WNDX01000037">
    <property type="protein sequence ID" value="KAF1044909.1"/>
    <property type="molecule type" value="Genomic_DNA"/>
</dbReference>
<dbReference type="CDD" id="cd11386">
    <property type="entry name" value="MCP_signal"/>
    <property type="match status" value="1"/>
</dbReference>
<comment type="subcellular location">
    <subcellularLocation>
        <location evidence="1">Membrane</location>
    </subcellularLocation>
</comment>
<comment type="caution">
    <text evidence="9">The sequence shown here is derived from an EMBL/GenBank/DDBJ whole genome shotgun (WGS) entry which is preliminary data.</text>
</comment>
<dbReference type="CDD" id="cd19411">
    <property type="entry name" value="MCP2201-like_sensor"/>
    <property type="match status" value="1"/>
</dbReference>
<dbReference type="InterPro" id="IPR003660">
    <property type="entry name" value="HAMP_dom"/>
</dbReference>
<keyword evidence="4" id="KW-0807">Transducer</keyword>
<dbReference type="PANTHER" id="PTHR43531:SF14">
    <property type="entry name" value="METHYL-ACCEPTING CHEMOTAXIS PROTEIN I-RELATED"/>
    <property type="match status" value="1"/>
</dbReference>
<feature type="domain" description="Methyl-accepting transducer" evidence="7">
    <location>
        <begin position="272"/>
        <end position="501"/>
    </location>
</feature>
<evidence type="ECO:0000313" key="10">
    <source>
        <dbReference type="Proteomes" id="UP000462435"/>
    </source>
</evidence>
<evidence type="ECO:0000256" key="6">
    <source>
        <dbReference type="SAM" id="SignalP"/>
    </source>
</evidence>
<dbReference type="AlphaFoldDB" id="A0A7V8FXT5"/>
<dbReference type="FunFam" id="1.10.287.950:FF:000001">
    <property type="entry name" value="Methyl-accepting chemotaxis sensory transducer"/>
    <property type="match status" value="1"/>
</dbReference>
<sequence>MKWNDVRVSVRLSACITGLMVAMLSVAAATQYTTLRSMEAAPESVRDYDQRIVTAVRWLGAAELTSERMVGALNTSDGDLAMRYEQEVQAGREQMARLEKEIASHDLSDSDRSSLAAIEAARARMTDVAKAATELSYKGDVGGVQTMIDGDLKPAIAAYLGALKKFVSLEEQQRDQVVADVAAQNRRLTSAGLIGAVLLLAFGFATARLIARSITRPLARAVAQAEKIAHGNLLRDADDGAGTRRDEFGQLQQALERMSDGLRTLVAQVRSGVGSVSTATSEIASGNQELATRTEQTVGNLQVTAASMEEFAGTIAQSADTARQASQFAVQAAQSASRGGQVMGEVVQRMAEISDSSRKIGEITGVIDGIAFQTNILALNAAVEAARAGEQGRGFAVVATEVRTLAQRSATAAREIKELIAASVQTVEAGGQLVQQAGKTMQEIVGDVHRVSDLIGEITAAAAEQNSGVSQVNAALSDLDAMTQQNAALVEEASAAAESLRDQASGLAKLVSVFEIEEQQRRAPAPARTVHQQQEALEAPVVQAIGA</sequence>
<evidence type="ECO:0000256" key="4">
    <source>
        <dbReference type="PROSITE-ProRule" id="PRU00284"/>
    </source>
</evidence>
<protein>
    <submittedName>
        <fullName evidence="9">Methyl-accepting chemotaxis protein III</fullName>
    </submittedName>
</protein>
<dbReference type="PRINTS" id="PR00260">
    <property type="entry name" value="CHEMTRNSDUCR"/>
</dbReference>
<feature type="transmembrane region" description="Helical" evidence="5">
    <location>
        <begin position="191"/>
        <end position="211"/>
    </location>
</feature>
<dbReference type="PANTHER" id="PTHR43531">
    <property type="entry name" value="PROTEIN ICFG"/>
    <property type="match status" value="1"/>
</dbReference>
<dbReference type="PROSITE" id="PS50885">
    <property type="entry name" value="HAMP"/>
    <property type="match status" value="1"/>
</dbReference>
<evidence type="ECO:0000256" key="1">
    <source>
        <dbReference type="ARBA" id="ARBA00004370"/>
    </source>
</evidence>
<proteinExistence type="inferred from homology"/>
<evidence type="ECO:0000313" key="9">
    <source>
        <dbReference type="EMBL" id="KAF1044909.1"/>
    </source>
</evidence>
<dbReference type="Proteomes" id="UP000462435">
    <property type="component" value="Unassembled WGS sequence"/>
</dbReference>
<keyword evidence="5" id="KW-1133">Transmembrane helix</keyword>
<feature type="domain" description="HAMP" evidence="8">
    <location>
        <begin position="212"/>
        <end position="267"/>
    </location>
</feature>
<dbReference type="InterPro" id="IPR004090">
    <property type="entry name" value="Chemotax_Me-accpt_rcpt"/>
</dbReference>
<evidence type="ECO:0000256" key="5">
    <source>
        <dbReference type="SAM" id="Phobius"/>
    </source>
</evidence>
<evidence type="ECO:0000256" key="3">
    <source>
        <dbReference type="ARBA" id="ARBA00029447"/>
    </source>
</evidence>
<reference evidence="10" key="1">
    <citation type="journal article" date="2020" name="MBio">
        <title>Horizontal gene transfer to a defensive symbiont with a reduced genome amongst a multipartite beetle microbiome.</title>
        <authorList>
            <person name="Waterworth S.C."/>
            <person name="Florez L.V."/>
            <person name="Rees E.R."/>
            <person name="Hertweck C."/>
            <person name="Kaltenpoth M."/>
            <person name="Kwan J.C."/>
        </authorList>
    </citation>
    <scope>NUCLEOTIDE SEQUENCE [LARGE SCALE GENOMIC DNA]</scope>
</reference>
<evidence type="ECO:0000256" key="2">
    <source>
        <dbReference type="ARBA" id="ARBA00022481"/>
    </source>
</evidence>
<keyword evidence="5" id="KW-0472">Membrane</keyword>
<keyword evidence="5" id="KW-0812">Transmembrane</keyword>
<dbReference type="SMART" id="SM00304">
    <property type="entry name" value="HAMP"/>
    <property type="match status" value="1"/>
</dbReference>
<organism evidence="9 10">
    <name type="scientific">Herbaspirillum frisingense</name>
    <dbReference type="NCBI Taxonomy" id="92645"/>
    <lineage>
        <taxon>Bacteria</taxon>
        <taxon>Pseudomonadati</taxon>
        <taxon>Pseudomonadota</taxon>
        <taxon>Betaproteobacteria</taxon>
        <taxon>Burkholderiales</taxon>
        <taxon>Oxalobacteraceae</taxon>
        <taxon>Herbaspirillum</taxon>
    </lineage>
</organism>
<feature type="chain" id="PRO_5031480814" evidence="6">
    <location>
        <begin position="28"/>
        <end position="547"/>
    </location>
</feature>
<name>A0A7V8FXT5_9BURK</name>
<evidence type="ECO:0000259" key="7">
    <source>
        <dbReference type="PROSITE" id="PS50111"/>
    </source>
</evidence>
<accession>A0A7V8FXT5</accession>
<dbReference type="Pfam" id="PF00672">
    <property type="entry name" value="HAMP"/>
    <property type="match status" value="1"/>
</dbReference>
<dbReference type="Pfam" id="PF00015">
    <property type="entry name" value="MCPsignal"/>
    <property type="match status" value="1"/>
</dbReference>
<keyword evidence="2" id="KW-0488">Methylation</keyword>
<dbReference type="SUPFAM" id="SSF58104">
    <property type="entry name" value="Methyl-accepting chemotaxis protein (MCP) signaling domain"/>
    <property type="match status" value="1"/>
</dbReference>
<dbReference type="InterPro" id="IPR051310">
    <property type="entry name" value="MCP_chemotaxis"/>
</dbReference>
<dbReference type="Gene3D" id="1.10.287.950">
    <property type="entry name" value="Methyl-accepting chemotaxis protein"/>
    <property type="match status" value="1"/>
</dbReference>
<dbReference type="GO" id="GO:0007165">
    <property type="term" value="P:signal transduction"/>
    <property type="evidence" value="ECO:0007669"/>
    <property type="project" value="UniProtKB-KW"/>
</dbReference>
<dbReference type="GO" id="GO:0005886">
    <property type="term" value="C:plasma membrane"/>
    <property type="evidence" value="ECO:0007669"/>
    <property type="project" value="TreeGrafter"/>
</dbReference>
<keyword evidence="6" id="KW-0732">Signal</keyword>
<dbReference type="CDD" id="cd06225">
    <property type="entry name" value="HAMP"/>
    <property type="match status" value="1"/>
</dbReference>
<gene>
    <name evidence="9" type="primary">trg_3</name>
    <name evidence="9" type="ORF">GAK35_01587</name>
</gene>
<dbReference type="SMART" id="SM00283">
    <property type="entry name" value="MA"/>
    <property type="match status" value="1"/>
</dbReference>
<dbReference type="PROSITE" id="PS50111">
    <property type="entry name" value="CHEMOTAXIS_TRANSDUC_2"/>
    <property type="match status" value="1"/>
</dbReference>
<evidence type="ECO:0000259" key="8">
    <source>
        <dbReference type="PROSITE" id="PS50885"/>
    </source>
</evidence>
<feature type="signal peptide" evidence="6">
    <location>
        <begin position="1"/>
        <end position="27"/>
    </location>
</feature>